<dbReference type="RefSeq" id="WP_256606330.1">
    <property type="nucleotide sequence ID" value="NZ_JANIBL010000016.1"/>
</dbReference>
<keyword evidence="3" id="KW-1185">Reference proteome</keyword>
<keyword evidence="2" id="KW-0378">Hydrolase</keyword>
<dbReference type="EMBL" id="JANIBL010000016">
    <property type="protein sequence ID" value="MCQ8117166.1"/>
    <property type="molecule type" value="Genomic_DNA"/>
</dbReference>
<dbReference type="PANTHER" id="PTHR33877:SF2">
    <property type="entry name" value="OS07G0170200 PROTEIN"/>
    <property type="match status" value="1"/>
</dbReference>
<feature type="domain" description="HNH nuclease" evidence="1">
    <location>
        <begin position="159"/>
        <end position="215"/>
    </location>
</feature>
<keyword evidence="2" id="KW-0255">Endonuclease</keyword>
<dbReference type="InterPro" id="IPR002711">
    <property type="entry name" value="HNH"/>
</dbReference>
<dbReference type="GO" id="GO:0004519">
    <property type="term" value="F:endonuclease activity"/>
    <property type="evidence" value="ECO:0007669"/>
    <property type="project" value="UniProtKB-KW"/>
</dbReference>
<dbReference type="Pfam" id="PF01844">
    <property type="entry name" value="HNH"/>
    <property type="match status" value="1"/>
</dbReference>
<keyword evidence="2" id="KW-0540">Nuclease</keyword>
<dbReference type="SMART" id="SM00507">
    <property type="entry name" value="HNHc"/>
    <property type="match status" value="1"/>
</dbReference>
<gene>
    <name evidence="2" type="ORF">NP589_07000</name>
</gene>
<dbReference type="PANTHER" id="PTHR33877">
    <property type="entry name" value="SLL1193 PROTEIN"/>
    <property type="match status" value="1"/>
</dbReference>
<reference evidence="2 3" key="1">
    <citation type="submission" date="2022-07" db="EMBL/GenBank/DDBJ databases">
        <title>Methylomonas rivi sp. nov., Methylomonas rosea sp. nov., Methylomonas aureus sp. nov. and Methylomonas subterranea sp. nov., four novel methanotrophs isolated from a freshwater creek and the deep terrestrial subsurface.</title>
        <authorList>
            <person name="Abin C."/>
            <person name="Sankaranarayanan K."/>
            <person name="Garner C."/>
            <person name="Sindelar R."/>
            <person name="Kotary K."/>
            <person name="Garner R."/>
            <person name="Barclay S."/>
            <person name="Lawson P."/>
            <person name="Krumholz L."/>
        </authorList>
    </citation>
    <scope>NUCLEOTIDE SEQUENCE [LARGE SCALE GENOMIC DNA]</scope>
    <source>
        <strain evidence="2 3">WSC-7</strain>
    </source>
</reference>
<dbReference type="Gene3D" id="1.10.30.50">
    <property type="match status" value="1"/>
</dbReference>
<dbReference type="Proteomes" id="UP001524570">
    <property type="component" value="Unassembled WGS sequence"/>
</dbReference>
<name>A0ABT1TS17_9GAMM</name>
<sequence>MTSEKFKLARVSGQPVSDEELLADLRRVAEMLGASTVSMPKYRELGKFDDSNLAKRFGTWNSALSKAGLTISNQVNIADDRLFENILTLWQHYGRQPRRSELAQPPSTISQSPYNRRFGSWSAALEAFVEYANDSDEAPPTNLDSPVLRRRTGRDPSLRLRWHVLQRDRFTCCACGASPALISGVELHVDHVVPWSKGGETVFENLQTLCSACNLGKSNVHSG</sequence>
<dbReference type="CDD" id="cd00085">
    <property type="entry name" value="HNHc"/>
    <property type="match status" value="1"/>
</dbReference>
<dbReference type="Pfam" id="PF18780">
    <property type="entry name" value="HNH_repeat"/>
    <property type="match status" value="2"/>
</dbReference>
<evidence type="ECO:0000259" key="1">
    <source>
        <dbReference type="SMART" id="SM00507"/>
    </source>
</evidence>
<evidence type="ECO:0000313" key="3">
    <source>
        <dbReference type="Proteomes" id="UP001524570"/>
    </source>
</evidence>
<dbReference type="InterPro" id="IPR052892">
    <property type="entry name" value="NA-targeting_endonuclease"/>
</dbReference>
<accession>A0ABT1TS17</accession>
<proteinExistence type="predicted"/>
<protein>
    <submittedName>
        <fullName evidence="2">HNH endonuclease</fullName>
    </submittedName>
</protein>
<dbReference type="InterPro" id="IPR003615">
    <property type="entry name" value="HNH_nuc"/>
</dbReference>
<evidence type="ECO:0000313" key="2">
    <source>
        <dbReference type="EMBL" id="MCQ8117166.1"/>
    </source>
</evidence>
<comment type="caution">
    <text evidence="2">The sequence shown here is derived from an EMBL/GenBank/DDBJ whole genome shotgun (WGS) entry which is preliminary data.</text>
</comment>
<dbReference type="InterPro" id="IPR041025">
    <property type="entry name" value="HNH_repeat"/>
</dbReference>
<organism evidence="2 3">
    <name type="scientific">Methylomonas rosea</name>
    <dbReference type="NCBI Taxonomy" id="2952227"/>
    <lineage>
        <taxon>Bacteria</taxon>
        <taxon>Pseudomonadati</taxon>
        <taxon>Pseudomonadota</taxon>
        <taxon>Gammaproteobacteria</taxon>
        <taxon>Methylococcales</taxon>
        <taxon>Methylococcaceae</taxon>
        <taxon>Methylomonas</taxon>
    </lineage>
</organism>